<name>A0A6J4L1I0_9ACTN</name>
<dbReference type="InterPro" id="IPR006311">
    <property type="entry name" value="TAT_signal"/>
</dbReference>
<protein>
    <submittedName>
        <fullName evidence="1">Uncharacterized protein</fullName>
    </submittedName>
</protein>
<dbReference type="PROSITE" id="PS51318">
    <property type="entry name" value="TAT"/>
    <property type="match status" value="1"/>
</dbReference>
<dbReference type="EMBL" id="CADCUG010000028">
    <property type="protein sequence ID" value="CAA9319941.1"/>
    <property type="molecule type" value="Genomic_DNA"/>
</dbReference>
<gene>
    <name evidence="1" type="ORF">AVDCRST_MAG29-457</name>
</gene>
<organism evidence="1">
    <name type="scientific">uncultured Nocardioidaceae bacterium</name>
    <dbReference type="NCBI Taxonomy" id="253824"/>
    <lineage>
        <taxon>Bacteria</taxon>
        <taxon>Bacillati</taxon>
        <taxon>Actinomycetota</taxon>
        <taxon>Actinomycetes</taxon>
        <taxon>Propionibacteriales</taxon>
        <taxon>Nocardioidaceae</taxon>
        <taxon>environmental samples</taxon>
    </lineage>
</organism>
<accession>A0A6J4L1I0</accession>
<sequence>MNDRDRALHPRRSVLKVMGAAGLTAVLPSCDDTAAPPPEERHVPGPSFRVAERFRPFQLIAPGFELVDEPAGGDPTALVRSGSPTAPFAAVEVEVQKAAGTAVGLATADDEHVLVAYDPARRRMSIVVRTGGRTTVVKSKRVRLRAPFALAFVVCENQVTGLADSGKGWAPLVTARDEVAALVDLRDPATLPRFAYAYGAYPDGSGLTLGSVRAGAFGYAGLRDPHLVQRPDGSPYVRDGRAYLTFTCAGLGFFQQAHWGVFTLDLADPTRLQQVSQLYFARDGLLLGDHAGQLIVDEEAGRTFLGVSSWGDFASAGVHVRHMSTTEDLLTGVHLLETTALELPTSVSAWDPSFTRIGDRWHVAFVESPSQEPFDFHPALARGPAGAAYDQGLELVGVDDTVRECEGPIIAQLDGAWRVLASSKDAREYPVYDLTLERVGVLDAPYLSNIPHPQVVDLPGGGQLLVTFNGTPYGKRVLGYGTHGDVVIMRST</sequence>
<proteinExistence type="predicted"/>
<evidence type="ECO:0000313" key="1">
    <source>
        <dbReference type="EMBL" id="CAA9319941.1"/>
    </source>
</evidence>
<dbReference type="AlphaFoldDB" id="A0A6J4L1I0"/>
<reference evidence="1" key="1">
    <citation type="submission" date="2020-02" db="EMBL/GenBank/DDBJ databases">
        <authorList>
            <person name="Meier V. D."/>
        </authorList>
    </citation>
    <scope>NUCLEOTIDE SEQUENCE</scope>
    <source>
        <strain evidence="1">AVDCRST_MAG29</strain>
    </source>
</reference>